<dbReference type="Gene3D" id="1.20.1250.20">
    <property type="entry name" value="MFS general substrate transporter like domains"/>
    <property type="match status" value="1"/>
</dbReference>
<feature type="transmembrane region" description="Helical" evidence="2">
    <location>
        <begin position="528"/>
        <end position="547"/>
    </location>
</feature>
<keyword evidence="2" id="KW-0812">Transmembrane</keyword>
<evidence type="ECO:0000256" key="1">
    <source>
        <dbReference type="SAM" id="MobiDB-lite"/>
    </source>
</evidence>
<dbReference type="EMBL" id="GIIL01005888">
    <property type="protein sequence ID" value="NOV49614.1"/>
    <property type="molecule type" value="Transcribed_RNA"/>
</dbReference>
<dbReference type="InterPro" id="IPR050327">
    <property type="entry name" value="Proton-linked_MCT"/>
</dbReference>
<feature type="transmembrane region" description="Helical" evidence="2">
    <location>
        <begin position="364"/>
        <end position="383"/>
    </location>
</feature>
<dbReference type="SUPFAM" id="SSF103473">
    <property type="entry name" value="MFS general substrate transporter"/>
    <property type="match status" value="1"/>
</dbReference>
<dbReference type="AlphaFoldDB" id="A0A6M2DUM2"/>
<evidence type="ECO:0000313" key="3">
    <source>
        <dbReference type="EMBL" id="NOV49614.1"/>
    </source>
</evidence>
<feature type="transmembrane region" description="Helical" evidence="2">
    <location>
        <begin position="434"/>
        <end position="453"/>
    </location>
</feature>
<protein>
    <submittedName>
        <fullName evidence="3">Putative monocarboxylate transporter 9</fullName>
    </submittedName>
</protein>
<proteinExistence type="predicted"/>
<feature type="region of interest" description="Disordered" evidence="1">
    <location>
        <begin position="218"/>
        <end position="240"/>
    </location>
</feature>
<sequence length="562" mass="61100">MDTEDENVLNRIRTQTENTDEKTDNVECRWTVFIGIFFIHFIKPSAQYSYGVLLMSFYDAGEAISTAIQAPLFHAAAFLLCVPLARSAAPRWGAHVRTVPLLGVALLCAGLGFSALLSVSRSAAYIGCYGLLGGAGASVVVAHVHFTINRLFAGYPGLVQGLCDAGQAAGQFAMPHLTLTAVQSCGQRGAHAVLTGVMMNMVAAILLMTLKDKKRDSLQSDIRSNSEPENTSYPTISNTNSTEGKLVERCWRCPSDGSNLQPLSPPLIRRSSCGVDILQSIPEESEESDSEDYYETNATTITPLRNGNIGDGDHMRPIKHHAAILDLSVITNAKTDITIKTILPRVRFPKAVQVKSSLDVFRKVELYPCILLSTCELLLPLLHSTLTPLYARSVLKGLSDSEAVFLMSLASFSWLCLVFGAPWLAACKPMRMRFLFTVGIFLKTVGLTGVMFAKTTDVMTLSSVVFGIGNGGTTATARPLIKLCMGDYNFNKFESAIDIMSGLLIIGFSMFINMFLEDKALIKKCFSALCAAEIISMIFVVVLPCIVKECAKCCRSKSNQCV</sequence>
<evidence type="ECO:0000256" key="2">
    <source>
        <dbReference type="SAM" id="Phobius"/>
    </source>
</evidence>
<dbReference type="InterPro" id="IPR036259">
    <property type="entry name" value="MFS_trans_sf"/>
</dbReference>
<reference evidence="3" key="1">
    <citation type="submission" date="2020-03" db="EMBL/GenBank/DDBJ databases">
        <title>Transcriptomic Profiling of the Digestive Tract of the Rat Flea, Xenopsylla cheopis, Following Blood Feeding and Infection with Yersinia pestis.</title>
        <authorList>
            <person name="Bland D.M."/>
            <person name="Martens C.A."/>
            <person name="Virtaneva K."/>
            <person name="Kanakabandi K."/>
            <person name="Long D."/>
            <person name="Rosenke R."/>
            <person name="Saturday G.A."/>
            <person name="Hoyt F.H."/>
            <person name="Bruno D.P."/>
            <person name="Ribeiro J.M.C."/>
            <person name="Hinnebusch J."/>
        </authorList>
    </citation>
    <scope>NUCLEOTIDE SEQUENCE</scope>
</reference>
<dbReference type="PANTHER" id="PTHR11360:SF284">
    <property type="entry name" value="EG:103B4.3 PROTEIN-RELATED"/>
    <property type="match status" value="1"/>
</dbReference>
<feature type="compositionally biased region" description="Polar residues" evidence="1">
    <location>
        <begin position="219"/>
        <end position="240"/>
    </location>
</feature>
<dbReference type="GO" id="GO:0008028">
    <property type="term" value="F:monocarboxylic acid transmembrane transporter activity"/>
    <property type="evidence" value="ECO:0007669"/>
    <property type="project" value="TreeGrafter"/>
</dbReference>
<name>A0A6M2DUM2_XENCH</name>
<organism evidence="3">
    <name type="scientific">Xenopsylla cheopis</name>
    <name type="common">Oriental rat flea</name>
    <name type="synonym">Pulex cheopis</name>
    <dbReference type="NCBI Taxonomy" id="163159"/>
    <lineage>
        <taxon>Eukaryota</taxon>
        <taxon>Metazoa</taxon>
        <taxon>Ecdysozoa</taxon>
        <taxon>Arthropoda</taxon>
        <taxon>Hexapoda</taxon>
        <taxon>Insecta</taxon>
        <taxon>Pterygota</taxon>
        <taxon>Neoptera</taxon>
        <taxon>Endopterygota</taxon>
        <taxon>Siphonaptera</taxon>
        <taxon>Pulicidae</taxon>
        <taxon>Xenopsyllinae</taxon>
        <taxon>Xenopsylla</taxon>
    </lineage>
</organism>
<keyword evidence="2" id="KW-1133">Transmembrane helix</keyword>
<feature type="transmembrane region" description="Helical" evidence="2">
    <location>
        <begin position="126"/>
        <end position="148"/>
    </location>
</feature>
<feature type="transmembrane region" description="Helical" evidence="2">
    <location>
        <begin position="189"/>
        <end position="210"/>
    </location>
</feature>
<feature type="transmembrane region" description="Helical" evidence="2">
    <location>
        <begin position="70"/>
        <end position="89"/>
    </location>
</feature>
<feature type="transmembrane region" description="Helical" evidence="2">
    <location>
        <begin position="403"/>
        <end position="427"/>
    </location>
</feature>
<feature type="transmembrane region" description="Helical" evidence="2">
    <location>
        <begin position="101"/>
        <end position="119"/>
    </location>
</feature>
<feature type="transmembrane region" description="Helical" evidence="2">
    <location>
        <begin position="495"/>
        <end position="516"/>
    </location>
</feature>
<dbReference type="PANTHER" id="PTHR11360">
    <property type="entry name" value="MONOCARBOXYLATE TRANSPORTER"/>
    <property type="match status" value="1"/>
</dbReference>
<accession>A0A6M2DUM2</accession>
<keyword evidence="2" id="KW-0472">Membrane</keyword>
<feature type="transmembrane region" description="Helical" evidence="2">
    <location>
        <begin position="30"/>
        <end position="58"/>
    </location>
</feature>